<dbReference type="Proteomes" id="UP000317374">
    <property type="component" value="Unassembled WGS sequence"/>
</dbReference>
<dbReference type="RefSeq" id="WP_142513762.1">
    <property type="nucleotide sequence ID" value="NZ_CABGGW010000034.1"/>
</dbReference>
<keyword evidence="1" id="KW-0560">Oxidoreductase</keyword>
<dbReference type="SUPFAM" id="SSF52218">
    <property type="entry name" value="Flavoproteins"/>
    <property type="match status" value="1"/>
</dbReference>
<dbReference type="InterPro" id="IPR029039">
    <property type="entry name" value="Flavoprotein-like_sf"/>
</dbReference>
<organism evidence="3 4">
    <name type="scientific">Klebsiella huaxiensis</name>
    <dbReference type="NCBI Taxonomy" id="2153354"/>
    <lineage>
        <taxon>Bacteria</taxon>
        <taxon>Pseudomonadati</taxon>
        <taxon>Pseudomonadota</taxon>
        <taxon>Gammaproteobacteria</taxon>
        <taxon>Enterobacterales</taxon>
        <taxon>Enterobacteriaceae</taxon>
        <taxon>Klebsiella/Raoultella group</taxon>
        <taxon>Klebsiella</taxon>
    </lineage>
</organism>
<dbReference type="InterPro" id="IPR003680">
    <property type="entry name" value="Flavodoxin_fold"/>
</dbReference>
<dbReference type="OrthoDB" id="9798454at2"/>
<dbReference type="InterPro" id="IPR046980">
    <property type="entry name" value="KefG/KefF"/>
</dbReference>
<evidence type="ECO:0000259" key="2">
    <source>
        <dbReference type="Pfam" id="PF02525"/>
    </source>
</evidence>
<dbReference type="Gene3D" id="3.40.50.360">
    <property type="match status" value="1"/>
</dbReference>
<evidence type="ECO:0000313" key="4">
    <source>
        <dbReference type="Proteomes" id="UP000317374"/>
    </source>
</evidence>
<gene>
    <name evidence="3" type="primary">ywrO_2</name>
    <name evidence="3" type="ORF">SB6422_02094</name>
</gene>
<sequence length="198" mass="22000">MKLQHRSIPGLFCFLAATIFFIGSVSTRAVAETKTLVIVSHPYPEQSVMTKGLETAAQSVSGVTVRNLETLYGYDTRKINADEERHLMREHSRIVFIFPTHWFNITPMMKAWMNDTWGSVGPGSWQGKEMLIVTTAAGGDTTYGESGRIGVSLADVFMPMKASALHTGMTWLPPLVFQSATGSQLPEYQRQLVERLSN</sequence>
<evidence type="ECO:0000313" key="3">
    <source>
        <dbReference type="EMBL" id="VUS76839.1"/>
    </source>
</evidence>
<dbReference type="AlphaFoldDB" id="A0A564L5H2"/>
<accession>A0A564L5H2</accession>
<dbReference type="Pfam" id="PF02525">
    <property type="entry name" value="Flavodoxin_2"/>
    <property type="match status" value="1"/>
</dbReference>
<dbReference type="PANTHER" id="PTHR47307">
    <property type="entry name" value="GLUTATHIONE-REGULATED POTASSIUM-EFFLUX SYSTEM ANCILLARY PROTEIN KEFG"/>
    <property type="match status" value="1"/>
</dbReference>
<proteinExistence type="predicted"/>
<dbReference type="PANTHER" id="PTHR47307:SF1">
    <property type="entry name" value="GLUTATHIONE-REGULATED POTASSIUM-EFFLUX SYSTEM ANCILLARY PROTEIN KEFG"/>
    <property type="match status" value="1"/>
</dbReference>
<evidence type="ECO:0000256" key="1">
    <source>
        <dbReference type="ARBA" id="ARBA00023002"/>
    </source>
</evidence>
<dbReference type="GO" id="GO:0010181">
    <property type="term" value="F:FMN binding"/>
    <property type="evidence" value="ECO:0007669"/>
    <property type="project" value="TreeGrafter"/>
</dbReference>
<feature type="domain" description="Flavodoxin-like fold" evidence="2">
    <location>
        <begin position="33"/>
        <end position="191"/>
    </location>
</feature>
<dbReference type="GO" id="GO:0009055">
    <property type="term" value="F:electron transfer activity"/>
    <property type="evidence" value="ECO:0007669"/>
    <property type="project" value="TreeGrafter"/>
</dbReference>
<dbReference type="GO" id="GO:0003955">
    <property type="term" value="F:NAD(P)H dehydrogenase (quinone) activity"/>
    <property type="evidence" value="ECO:0007669"/>
    <property type="project" value="TreeGrafter"/>
</dbReference>
<reference evidence="3 4" key="1">
    <citation type="submission" date="2019-07" db="EMBL/GenBank/DDBJ databases">
        <authorList>
            <person name="Brisse S."/>
            <person name="Rodrigues C."/>
            <person name="Thorpe H."/>
        </authorList>
    </citation>
    <scope>NUCLEOTIDE SEQUENCE [LARGE SCALE GENOMIC DNA]</scope>
    <source>
        <strain evidence="3">SB6422</strain>
    </source>
</reference>
<protein>
    <submittedName>
        <fullName evidence="3">General stress protein 14</fullName>
    </submittedName>
</protein>
<dbReference type="EMBL" id="CABGGW010000034">
    <property type="protein sequence ID" value="VUS76839.1"/>
    <property type="molecule type" value="Genomic_DNA"/>
</dbReference>
<name>A0A564L5H2_9ENTR</name>